<dbReference type="InterPro" id="IPR015349">
    <property type="entry name" value="OCT_dom"/>
</dbReference>
<comment type="subcellular location">
    <subcellularLocation>
        <location evidence="9">Cytoplasm</location>
    </subcellularLocation>
</comment>
<sequence>MTTFVDRVTLHVEAGRGGHGVASVHREKFKPLGGPDGGNGGHGGDVVLVVDPQVTTLLDYHRSPHRRATNGAPGAGDERNGANGEDLVLPVPAGTVVTNRAGDVLADLVTPGTRFVAAEGGRGGLGNKALSSQRRKAPGFALLGEPGESTDVVLELKSLADVALIGFPSAGKSSLVSVLSAARPKIADYPFTTLVPNLGVVTAGDVRYTVADVPGLIPGASEGRGLGLEFLRHVERCSVLVHVIDCATLEPGRDPMSDLDVIEAELSAYVADETLGGRPLSERTRIVVLNKADVPDALDLADLVKADLEERGLEVFIVSAVAHTGLKELTFAMARHVTAAREESAVEVAPQRVVLRPKAVDDAGFVVRREGGSDGEVFRVLGAKVTRWVHQTDFANDEAVGYLADRLNRAGVEEELTKAGAVAGSTVLIGPEDDAVVFDWEPTLVGGAELLGGRGTDLRLEDNTRRTTQERREQFHARKDAQTAAREDLRTEREAGHWTEED</sequence>
<evidence type="ECO:0000259" key="12">
    <source>
        <dbReference type="PROSITE" id="PS51881"/>
    </source>
</evidence>
<dbReference type="Proteomes" id="UP000192634">
    <property type="component" value="Unassembled WGS sequence"/>
</dbReference>
<dbReference type="InterPro" id="IPR036726">
    <property type="entry name" value="GTP1_OBG_dom_sf"/>
</dbReference>
<dbReference type="RefSeq" id="WP_084449557.1">
    <property type="nucleotide sequence ID" value="NZ_FWXN01000001.1"/>
</dbReference>
<dbReference type="SUPFAM" id="SSF82051">
    <property type="entry name" value="Obg GTP-binding protein N-terminal domain"/>
    <property type="match status" value="1"/>
</dbReference>
<comment type="function">
    <text evidence="9">An essential GTPase which binds GTP, GDP and possibly (p)ppGpp with moderate affinity, with high nucleotide exchange rates and a fairly low GTP hydrolysis rate. Plays a role in control of the cell cycle, stress response, ribosome biogenesis and in those bacteria that undergo differentiation, in morphogenesis control.</text>
</comment>
<dbReference type="PANTHER" id="PTHR11702:SF31">
    <property type="entry name" value="MITOCHONDRIAL RIBOSOME-ASSOCIATED GTPASE 2"/>
    <property type="match status" value="1"/>
</dbReference>
<dbReference type="GO" id="GO:0000287">
    <property type="term" value="F:magnesium ion binding"/>
    <property type="evidence" value="ECO:0007669"/>
    <property type="project" value="InterPro"/>
</dbReference>
<dbReference type="Gene3D" id="3.30.300.350">
    <property type="entry name" value="GTP-binding protein OBG, C-terminal domain"/>
    <property type="match status" value="1"/>
</dbReference>
<feature type="region of interest" description="Disordered" evidence="10">
    <location>
        <begin position="63"/>
        <end position="84"/>
    </location>
</feature>
<reference evidence="14 15" key="1">
    <citation type="submission" date="2017-04" db="EMBL/GenBank/DDBJ databases">
        <authorList>
            <person name="Afonso C.L."/>
            <person name="Miller P.J."/>
            <person name="Scott M.A."/>
            <person name="Spackman E."/>
            <person name="Goraichik I."/>
            <person name="Dimitrov K.M."/>
            <person name="Suarez D.L."/>
            <person name="Swayne D.E."/>
        </authorList>
    </citation>
    <scope>NUCLEOTIDE SEQUENCE [LARGE SCALE GENOMIC DNA]</scope>
    <source>
        <strain evidence="14 15">CGMCC 1.12511</strain>
    </source>
</reference>
<protein>
    <recommendedName>
        <fullName evidence="9">GTPase Obg</fullName>
        <ecNumber evidence="9">3.6.5.-</ecNumber>
    </recommendedName>
    <alternativeName>
        <fullName evidence="9">GTP-binding protein Obg</fullName>
    </alternativeName>
</protein>
<dbReference type="PROSITE" id="PS51710">
    <property type="entry name" value="G_OBG"/>
    <property type="match status" value="1"/>
</dbReference>
<feature type="binding site" evidence="9">
    <location>
        <begin position="290"/>
        <end position="293"/>
    </location>
    <ligand>
        <name>GTP</name>
        <dbReference type="ChEBI" id="CHEBI:37565"/>
    </ligand>
</feature>
<dbReference type="Pfam" id="PF01926">
    <property type="entry name" value="MMR_HSR1"/>
    <property type="match status" value="1"/>
</dbReference>
<dbReference type="InterPro" id="IPR006073">
    <property type="entry name" value="GTP-bd"/>
</dbReference>
<feature type="domain" description="Obg" evidence="13">
    <location>
        <begin position="2"/>
        <end position="159"/>
    </location>
</feature>
<dbReference type="GO" id="GO:0005737">
    <property type="term" value="C:cytoplasm"/>
    <property type="evidence" value="ECO:0007669"/>
    <property type="project" value="UniProtKB-SubCell"/>
</dbReference>
<dbReference type="GO" id="GO:0005525">
    <property type="term" value="F:GTP binding"/>
    <property type="evidence" value="ECO:0007669"/>
    <property type="project" value="UniProtKB-UniRule"/>
</dbReference>
<dbReference type="PROSITE" id="PS51883">
    <property type="entry name" value="OBG"/>
    <property type="match status" value="1"/>
</dbReference>
<comment type="similarity">
    <text evidence="2 9">Belongs to the TRAFAC class OBG-HflX-like GTPase superfamily. OBG GTPase family.</text>
</comment>
<proteinExistence type="inferred from homology"/>
<feature type="binding site" evidence="9">
    <location>
        <begin position="191"/>
        <end position="195"/>
    </location>
    <ligand>
        <name>GTP</name>
        <dbReference type="ChEBI" id="CHEBI:37565"/>
    </ligand>
</feature>
<keyword evidence="8 9" id="KW-0342">GTP-binding</keyword>
<dbReference type="NCBIfam" id="NF008954">
    <property type="entry name" value="PRK12296.1"/>
    <property type="match status" value="1"/>
</dbReference>
<keyword evidence="6 9" id="KW-0378">Hydrolase</keyword>
<feature type="domain" description="OBG-type G" evidence="11">
    <location>
        <begin position="160"/>
        <end position="338"/>
    </location>
</feature>
<dbReference type="InterPro" id="IPR031167">
    <property type="entry name" value="G_OBG"/>
</dbReference>
<evidence type="ECO:0000259" key="13">
    <source>
        <dbReference type="PROSITE" id="PS51883"/>
    </source>
</evidence>
<dbReference type="AlphaFoldDB" id="A0A1W1YC65"/>
<dbReference type="NCBIfam" id="TIGR02729">
    <property type="entry name" value="Obg_CgtA"/>
    <property type="match status" value="1"/>
</dbReference>
<dbReference type="Pfam" id="PF09269">
    <property type="entry name" value="DUF1967"/>
    <property type="match status" value="1"/>
</dbReference>
<dbReference type="GO" id="GO:0003924">
    <property type="term" value="F:GTPase activity"/>
    <property type="evidence" value="ECO:0007669"/>
    <property type="project" value="UniProtKB-UniRule"/>
</dbReference>
<dbReference type="InterPro" id="IPR006074">
    <property type="entry name" value="GTP1-OBG_CS"/>
</dbReference>
<evidence type="ECO:0000256" key="7">
    <source>
        <dbReference type="ARBA" id="ARBA00022842"/>
    </source>
</evidence>
<dbReference type="PROSITE" id="PS00905">
    <property type="entry name" value="GTP1_OBG"/>
    <property type="match status" value="1"/>
</dbReference>
<keyword evidence="5 9" id="KW-0547">Nucleotide-binding</keyword>
<evidence type="ECO:0000313" key="15">
    <source>
        <dbReference type="Proteomes" id="UP000192634"/>
    </source>
</evidence>
<evidence type="ECO:0000256" key="9">
    <source>
        <dbReference type="HAMAP-Rule" id="MF_01454"/>
    </source>
</evidence>
<dbReference type="InterPro" id="IPR045086">
    <property type="entry name" value="OBG_GTPase"/>
</dbReference>
<evidence type="ECO:0000256" key="8">
    <source>
        <dbReference type="ARBA" id="ARBA00023134"/>
    </source>
</evidence>
<name>A0A1W1YC65_9MICO</name>
<dbReference type="OrthoDB" id="9807318at2"/>
<comment type="cofactor">
    <cofactor evidence="1 9">
        <name>Mg(2+)</name>
        <dbReference type="ChEBI" id="CHEBI:18420"/>
    </cofactor>
</comment>
<gene>
    <name evidence="9" type="primary">obg</name>
    <name evidence="14" type="ORF">SAMN06296429_101337</name>
</gene>
<feature type="binding site" evidence="9">
    <location>
        <begin position="166"/>
        <end position="173"/>
    </location>
    <ligand>
        <name>GTP</name>
        <dbReference type="ChEBI" id="CHEBI:37565"/>
    </ligand>
</feature>
<dbReference type="InterPro" id="IPR014100">
    <property type="entry name" value="GTP-bd_Obg/CgtA"/>
</dbReference>
<dbReference type="GO" id="GO:0042254">
    <property type="term" value="P:ribosome biogenesis"/>
    <property type="evidence" value="ECO:0007669"/>
    <property type="project" value="UniProtKB-UniRule"/>
</dbReference>
<dbReference type="PANTHER" id="PTHR11702">
    <property type="entry name" value="DEVELOPMENTALLY REGULATED GTP-BINDING PROTEIN-RELATED"/>
    <property type="match status" value="1"/>
</dbReference>
<dbReference type="InterPro" id="IPR006169">
    <property type="entry name" value="GTP1_OBG_dom"/>
</dbReference>
<organism evidence="14 15">
    <name type="scientific">Janibacter indicus</name>
    <dbReference type="NCBI Taxonomy" id="857417"/>
    <lineage>
        <taxon>Bacteria</taxon>
        <taxon>Bacillati</taxon>
        <taxon>Actinomycetota</taxon>
        <taxon>Actinomycetes</taxon>
        <taxon>Micrococcales</taxon>
        <taxon>Intrasporangiaceae</taxon>
        <taxon>Janibacter</taxon>
    </lineage>
</organism>
<evidence type="ECO:0000256" key="4">
    <source>
        <dbReference type="ARBA" id="ARBA00022723"/>
    </source>
</evidence>
<keyword evidence="7 9" id="KW-0460">Magnesium</keyword>
<feature type="region of interest" description="Disordered" evidence="10">
    <location>
        <begin position="459"/>
        <end position="502"/>
    </location>
</feature>
<dbReference type="InterPro" id="IPR036346">
    <property type="entry name" value="GTP-bd_prot_GTP1/OBG_C_sf"/>
</dbReference>
<evidence type="ECO:0000256" key="2">
    <source>
        <dbReference type="ARBA" id="ARBA00007699"/>
    </source>
</evidence>
<comment type="subunit">
    <text evidence="9">Monomer.</text>
</comment>
<evidence type="ECO:0000259" key="11">
    <source>
        <dbReference type="PROSITE" id="PS51710"/>
    </source>
</evidence>
<evidence type="ECO:0000256" key="6">
    <source>
        <dbReference type="ARBA" id="ARBA00022801"/>
    </source>
</evidence>
<dbReference type="EMBL" id="FWXN01000001">
    <property type="protein sequence ID" value="SMC33810.1"/>
    <property type="molecule type" value="Genomic_DNA"/>
</dbReference>
<accession>A0A1W1YC65</accession>
<keyword evidence="3 9" id="KW-0963">Cytoplasm</keyword>
<evidence type="ECO:0000256" key="1">
    <source>
        <dbReference type="ARBA" id="ARBA00001946"/>
    </source>
</evidence>
<dbReference type="PRINTS" id="PR00326">
    <property type="entry name" value="GTP1OBG"/>
</dbReference>
<evidence type="ECO:0000313" key="14">
    <source>
        <dbReference type="EMBL" id="SMC33810.1"/>
    </source>
</evidence>
<dbReference type="Gene3D" id="3.40.50.300">
    <property type="entry name" value="P-loop containing nucleotide triphosphate hydrolases"/>
    <property type="match status" value="1"/>
</dbReference>
<dbReference type="EC" id="3.6.5.-" evidence="9"/>
<dbReference type="InterPro" id="IPR027417">
    <property type="entry name" value="P-loop_NTPase"/>
</dbReference>
<dbReference type="CDD" id="cd01898">
    <property type="entry name" value="Obg"/>
    <property type="match status" value="1"/>
</dbReference>
<feature type="binding site" evidence="9">
    <location>
        <begin position="212"/>
        <end position="215"/>
    </location>
    <ligand>
        <name>GTP</name>
        <dbReference type="ChEBI" id="CHEBI:37565"/>
    </ligand>
</feature>
<dbReference type="HAMAP" id="MF_01454">
    <property type="entry name" value="GTPase_Obg"/>
    <property type="match status" value="1"/>
</dbReference>
<evidence type="ECO:0000256" key="3">
    <source>
        <dbReference type="ARBA" id="ARBA00022490"/>
    </source>
</evidence>
<dbReference type="Pfam" id="PF01018">
    <property type="entry name" value="GTP1_OBG"/>
    <property type="match status" value="1"/>
</dbReference>
<dbReference type="NCBIfam" id="NF008955">
    <property type="entry name" value="PRK12297.1"/>
    <property type="match status" value="1"/>
</dbReference>
<feature type="binding site" evidence="9">
    <location>
        <position position="173"/>
    </location>
    <ligand>
        <name>Mg(2+)</name>
        <dbReference type="ChEBI" id="CHEBI:18420"/>
    </ligand>
</feature>
<dbReference type="NCBIfam" id="NF008956">
    <property type="entry name" value="PRK12299.1"/>
    <property type="match status" value="1"/>
</dbReference>
<dbReference type="PROSITE" id="PS51881">
    <property type="entry name" value="OCT"/>
    <property type="match status" value="1"/>
</dbReference>
<dbReference type="NCBIfam" id="TIGR03595">
    <property type="entry name" value="Obg_CgtA_exten"/>
    <property type="match status" value="1"/>
</dbReference>
<feature type="domain" description="OCT" evidence="12">
    <location>
        <begin position="357"/>
        <end position="442"/>
    </location>
</feature>
<feature type="binding site" evidence="9">
    <location>
        <begin position="319"/>
        <end position="321"/>
    </location>
    <ligand>
        <name>GTP</name>
        <dbReference type="ChEBI" id="CHEBI:37565"/>
    </ligand>
</feature>
<keyword evidence="4 9" id="KW-0479">Metal-binding</keyword>
<evidence type="ECO:0000256" key="5">
    <source>
        <dbReference type="ARBA" id="ARBA00022741"/>
    </source>
</evidence>
<dbReference type="SUPFAM" id="SSF102741">
    <property type="entry name" value="Obg GTP-binding protein C-terminal domain"/>
    <property type="match status" value="1"/>
</dbReference>
<feature type="binding site" evidence="9">
    <location>
        <position position="193"/>
    </location>
    <ligand>
        <name>Mg(2+)</name>
        <dbReference type="ChEBI" id="CHEBI:18420"/>
    </ligand>
</feature>
<evidence type="ECO:0000256" key="10">
    <source>
        <dbReference type="SAM" id="MobiDB-lite"/>
    </source>
</evidence>
<dbReference type="Gene3D" id="2.70.210.12">
    <property type="entry name" value="GTP1/OBG domain"/>
    <property type="match status" value="1"/>
</dbReference>
<dbReference type="SUPFAM" id="SSF52540">
    <property type="entry name" value="P-loop containing nucleoside triphosphate hydrolases"/>
    <property type="match status" value="1"/>
</dbReference>
<dbReference type="FunFam" id="2.70.210.12:FF:000001">
    <property type="entry name" value="GTPase Obg"/>
    <property type="match status" value="1"/>
</dbReference>